<feature type="compositionally biased region" description="Polar residues" evidence="1">
    <location>
        <begin position="116"/>
        <end position="127"/>
    </location>
</feature>
<feature type="region of interest" description="Disordered" evidence="1">
    <location>
        <begin position="1"/>
        <end position="127"/>
    </location>
</feature>
<evidence type="ECO:0000256" key="1">
    <source>
        <dbReference type="SAM" id="MobiDB-lite"/>
    </source>
</evidence>
<feature type="compositionally biased region" description="Basic and acidic residues" evidence="1">
    <location>
        <begin position="48"/>
        <end position="59"/>
    </location>
</feature>
<sequence length="127" mass="13676">MRAALQGCGAHEGHEGSPPGLRSTRGTRGQPSRTAEGAENGGGPPGDTKLERQLLDRNTSHGAGNRGGPPGDMKLERPSRRHKAGAALQETQNTSTRRGRQTDSLETNRHVDKTNRTPSQDKQTPWH</sequence>
<dbReference type="Proteomes" id="UP000324091">
    <property type="component" value="Chromosome 1"/>
</dbReference>
<keyword evidence="3" id="KW-1185">Reference proteome</keyword>
<feature type="compositionally biased region" description="Basic and acidic residues" evidence="1">
    <location>
        <begin position="100"/>
        <end position="115"/>
    </location>
</feature>
<gene>
    <name evidence="2" type="ORF">D4764_01G0015180</name>
</gene>
<feature type="compositionally biased region" description="Polar residues" evidence="1">
    <location>
        <begin position="24"/>
        <end position="33"/>
    </location>
</feature>
<evidence type="ECO:0000313" key="2">
    <source>
        <dbReference type="EMBL" id="TWW81703.1"/>
    </source>
</evidence>
<name>A0A5C6PQE7_9TELE</name>
<proteinExistence type="predicted"/>
<dbReference type="AlphaFoldDB" id="A0A5C6PQE7"/>
<evidence type="ECO:0000313" key="3">
    <source>
        <dbReference type="Proteomes" id="UP000324091"/>
    </source>
</evidence>
<organism evidence="2 3">
    <name type="scientific">Takifugu flavidus</name>
    <name type="common">sansaifugu</name>
    <dbReference type="NCBI Taxonomy" id="433684"/>
    <lineage>
        <taxon>Eukaryota</taxon>
        <taxon>Metazoa</taxon>
        <taxon>Chordata</taxon>
        <taxon>Craniata</taxon>
        <taxon>Vertebrata</taxon>
        <taxon>Euteleostomi</taxon>
        <taxon>Actinopterygii</taxon>
        <taxon>Neopterygii</taxon>
        <taxon>Teleostei</taxon>
        <taxon>Neoteleostei</taxon>
        <taxon>Acanthomorphata</taxon>
        <taxon>Eupercaria</taxon>
        <taxon>Tetraodontiformes</taxon>
        <taxon>Tetradontoidea</taxon>
        <taxon>Tetraodontidae</taxon>
        <taxon>Takifugu</taxon>
    </lineage>
</organism>
<protein>
    <submittedName>
        <fullName evidence="2">Uncharacterized protein</fullName>
    </submittedName>
</protein>
<accession>A0A5C6PQE7</accession>
<dbReference type="EMBL" id="RHFK02000001">
    <property type="protein sequence ID" value="TWW81703.1"/>
    <property type="molecule type" value="Genomic_DNA"/>
</dbReference>
<comment type="caution">
    <text evidence="2">The sequence shown here is derived from an EMBL/GenBank/DDBJ whole genome shotgun (WGS) entry which is preliminary data.</text>
</comment>
<reference evidence="2 3" key="1">
    <citation type="submission" date="2019-04" db="EMBL/GenBank/DDBJ databases">
        <title>Chromosome genome assembly for Takifugu flavidus.</title>
        <authorList>
            <person name="Xiao S."/>
        </authorList>
    </citation>
    <scope>NUCLEOTIDE SEQUENCE [LARGE SCALE GENOMIC DNA]</scope>
    <source>
        <strain evidence="2">HTHZ2018</strain>
        <tissue evidence="2">Muscle</tissue>
    </source>
</reference>